<evidence type="ECO:0000313" key="2">
    <source>
        <dbReference type="Proteomes" id="UP000026960"/>
    </source>
</evidence>
<dbReference type="HOGENOM" id="CLU_1698182_0_0_1"/>
<organism evidence="1">
    <name type="scientific">Oryza barthii</name>
    <dbReference type="NCBI Taxonomy" id="65489"/>
    <lineage>
        <taxon>Eukaryota</taxon>
        <taxon>Viridiplantae</taxon>
        <taxon>Streptophyta</taxon>
        <taxon>Embryophyta</taxon>
        <taxon>Tracheophyta</taxon>
        <taxon>Spermatophyta</taxon>
        <taxon>Magnoliopsida</taxon>
        <taxon>Liliopsida</taxon>
        <taxon>Poales</taxon>
        <taxon>Poaceae</taxon>
        <taxon>BOP clade</taxon>
        <taxon>Oryzoideae</taxon>
        <taxon>Oryzeae</taxon>
        <taxon>Oryzinae</taxon>
        <taxon>Oryza</taxon>
    </lineage>
</organism>
<dbReference type="AlphaFoldDB" id="A0A0D3EP68"/>
<protein>
    <submittedName>
        <fullName evidence="1">Uncharacterized protein</fullName>
    </submittedName>
</protein>
<dbReference type="PaxDb" id="65489-OBART01G16710.1"/>
<reference evidence="1" key="1">
    <citation type="journal article" date="2009" name="Rice">
        <title>De Novo Next Generation Sequencing of Plant Genomes.</title>
        <authorList>
            <person name="Rounsley S."/>
            <person name="Marri P.R."/>
            <person name="Yu Y."/>
            <person name="He R."/>
            <person name="Sisneros N."/>
            <person name="Goicoechea J.L."/>
            <person name="Lee S.J."/>
            <person name="Angelova A."/>
            <person name="Kudrna D."/>
            <person name="Luo M."/>
            <person name="Affourtit J."/>
            <person name="Desany B."/>
            <person name="Knight J."/>
            <person name="Niazi F."/>
            <person name="Egholm M."/>
            <person name="Wing R.A."/>
        </authorList>
    </citation>
    <scope>NUCLEOTIDE SEQUENCE [LARGE SCALE GENOMIC DNA]</scope>
    <source>
        <strain evidence="1">cv. IRGC 105608</strain>
    </source>
</reference>
<sequence>MIARGEPREINRASRLVDEQLFTEGGNLRRTELPWAAMTLASFNPPNLAEGSPLSNVPPSSDSESEVCLFLFGCKANKRREIAGGAAALKATVMPSPVEVVPFATGDCSKVIVPTHVADAAIEHYPARMGFPADSSSLYSRWHPGLQSLQRGCFT</sequence>
<name>A0A0D3EP68_9ORYZ</name>
<dbReference type="Proteomes" id="UP000026960">
    <property type="component" value="Chromosome 1"/>
</dbReference>
<accession>A0A0D3EP68</accession>
<dbReference type="Gramene" id="OBART01G16710.1">
    <property type="protein sequence ID" value="OBART01G16710.1"/>
    <property type="gene ID" value="OBART01G16710"/>
</dbReference>
<dbReference type="EnsemblPlants" id="OBART01G16710.1">
    <property type="protein sequence ID" value="OBART01G16710.1"/>
    <property type="gene ID" value="OBART01G16710"/>
</dbReference>
<evidence type="ECO:0000313" key="1">
    <source>
        <dbReference type="EnsemblPlants" id="OBART01G16710.1"/>
    </source>
</evidence>
<reference evidence="1" key="2">
    <citation type="submission" date="2015-03" db="UniProtKB">
        <authorList>
            <consortium name="EnsemblPlants"/>
        </authorList>
    </citation>
    <scope>IDENTIFICATION</scope>
</reference>
<proteinExistence type="predicted"/>
<keyword evidence="2" id="KW-1185">Reference proteome</keyword>